<evidence type="ECO:0000313" key="3">
    <source>
        <dbReference type="Proteomes" id="UP000015105"/>
    </source>
</evidence>
<reference evidence="3" key="1">
    <citation type="journal article" date="2014" name="Science">
        <title>Ancient hybridizations among the ancestral genomes of bread wheat.</title>
        <authorList>
            <consortium name="International Wheat Genome Sequencing Consortium,"/>
            <person name="Marcussen T."/>
            <person name="Sandve S.R."/>
            <person name="Heier L."/>
            <person name="Spannagl M."/>
            <person name="Pfeifer M."/>
            <person name="Jakobsen K.S."/>
            <person name="Wulff B.B."/>
            <person name="Steuernagel B."/>
            <person name="Mayer K.F."/>
            <person name="Olsen O.A."/>
        </authorList>
    </citation>
    <scope>NUCLEOTIDE SEQUENCE [LARGE SCALE GENOMIC DNA]</scope>
    <source>
        <strain evidence="3">cv. AL8/78</strain>
    </source>
</reference>
<proteinExistence type="predicted"/>
<keyword evidence="3" id="KW-1185">Reference proteome</keyword>
<reference evidence="2" key="3">
    <citation type="journal article" date="2017" name="Nature">
        <title>Genome sequence of the progenitor of the wheat D genome Aegilops tauschii.</title>
        <authorList>
            <person name="Luo M.C."/>
            <person name="Gu Y.Q."/>
            <person name="Puiu D."/>
            <person name="Wang H."/>
            <person name="Twardziok S.O."/>
            <person name="Deal K.R."/>
            <person name="Huo N."/>
            <person name="Zhu T."/>
            <person name="Wang L."/>
            <person name="Wang Y."/>
            <person name="McGuire P.E."/>
            <person name="Liu S."/>
            <person name="Long H."/>
            <person name="Ramasamy R.K."/>
            <person name="Rodriguez J.C."/>
            <person name="Van S.L."/>
            <person name="Yuan L."/>
            <person name="Wang Z."/>
            <person name="Xia Z."/>
            <person name="Xiao L."/>
            <person name="Anderson O.D."/>
            <person name="Ouyang S."/>
            <person name="Liang Y."/>
            <person name="Zimin A.V."/>
            <person name="Pertea G."/>
            <person name="Qi P."/>
            <person name="Bennetzen J.L."/>
            <person name="Dai X."/>
            <person name="Dawson M.W."/>
            <person name="Muller H.G."/>
            <person name="Kugler K."/>
            <person name="Rivarola-Duarte L."/>
            <person name="Spannagl M."/>
            <person name="Mayer K.F.X."/>
            <person name="Lu F.H."/>
            <person name="Bevan M.W."/>
            <person name="Leroy P."/>
            <person name="Li P."/>
            <person name="You F.M."/>
            <person name="Sun Q."/>
            <person name="Liu Z."/>
            <person name="Lyons E."/>
            <person name="Wicker T."/>
            <person name="Salzberg S.L."/>
            <person name="Devos K.M."/>
            <person name="Dvorak J."/>
        </authorList>
    </citation>
    <scope>NUCLEOTIDE SEQUENCE [LARGE SCALE GENOMIC DNA]</scope>
    <source>
        <strain evidence="2">cv. AL8/78</strain>
    </source>
</reference>
<name>A0A453GVP6_AEGTS</name>
<dbReference type="Proteomes" id="UP000015105">
    <property type="component" value="Chromosome 3D"/>
</dbReference>
<evidence type="ECO:0000256" key="1">
    <source>
        <dbReference type="SAM" id="MobiDB-lite"/>
    </source>
</evidence>
<feature type="region of interest" description="Disordered" evidence="1">
    <location>
        <begin position="1"/>
        <end position="47"/>
    </location>
</feature>
<dbReference type="EnsemblPlants" id="AET3Gv21233900.2">
    <property type="protein sequence ID" value="AET3Gv21233900.2"/>
    <property type="gene ID" value="AET3Gv21233900"/>
</dbReference>
<dbReference type="Gramene" id="AET3Gv21233900.2">
    <property type="protein sequence ID" value="AET3Gv21233900.2"/>
    <property type="gene ID" value="AET3Gv21233900"/>
</dbReference>
<evidence type="ECO:0000313" key="2">
    <source>
        <dbReference type="EnsemblPlants" id="AET3Gv21233900.2"/>
    </source>
</evidence>
<reference evidence="3" key="2">
    <citation type="journal article" date="2017" name="Nat. Plants">
        <title>The Aegilops tauschii genome reveals multiple impacts of transposons.</title>
        <authorList>
            <person name="Zhao G."/>
            <person name="Zou C."/>
            <person name="Li K."/>
            <person name="Wang K."/>
            <person name="Li T."/>
            <person name="Gao L."/>
            <person name="Zhang X."/>
            <person name="Wang H."/>
            <person name="Yang Z."/>
            <person name="Liu X."/>
            <person name="Jiang W."/>
            <person name="Mao L."/>
            <person name="Kong X."/>
            <person name="Jiao Y."/>
            <person name="Jia J."/>
        </authorList>
    </citation>
    <scope>NUCLEOTIDE SEQUENCE [LARGE SCALE GENOMIC DNA]</scope>
    <source>
        <strain evidence="3">cv. AL8/78</strain>
    </source>
</reference>
<sequence length="89" mass="9165">ADLGWGRGMEGDDKWKLSKKGRSRSGRNYYYGDASGSGASTSGGLSRSYSASVTATASPCSSAGATTSSGRELPTFFQSFASALPLLLL</sequence>
<organism evidence="2 3">
    <name type="scientific">Aegilops tauschii subsp. strangulata</name>
    <name type="common">Goatgrass</name>
    <dbReference type="NCBI Taxonomy" id="200361"/>
    <lineage>
        <taxon>Eukaryota</taxon>
        <taxon>Viridiplantae</taxon>
        <taxon>Streptophyta</taxon>
        <taxon>Embryophyta</taxon>
        <taxon>Tracheophyta</taxon>
        <taxon>Spermatophyta</taxon>
        <taxon>Magnoliopsida</taxon>
        <taxon>Liliopsida</taxon>
        <taxon>Poales</taxon>
        <taxon>Poaceae</taxon>
        <taxon>BOP clade</taxon>
        <taxon>Pooideae</taxon>
        <taxon>Triticodae</taxon>
        <taxon>Triticeae</taxon>
        <taxon>Triticinae</taxon>
        <taxon>Aegilops</taxon>
    </lineage>
</organism>
<feature type="compositionally biased region" description="Low complexity" evidence="1">
    <location>
        <begin position="32"/>
        <end position="47"/>
    </location>
</feature>
<reference evidence="2" key="4">
    <citation type="submission" date="2019-03" db="UniProtKB">
        <authorList>
            <consortium name="EnsemblPlants"/>
        </authorList>
    </citation>
    <scope>IDENTIFICATION</scope>
</reference>
<protein>
    <submittedName>
        <fullName evidence="2">Uncharacterized protein</fullName>
    </submittedName>
</protein>
<dbReference type="AlphaFoldDB" id="A0A453GVP6"/>
<reference evidence="2" key="5">
    <citation type="journal article" date="2021" name="G3 (Bethesda)">
        <title>Aegilops tauschii genome assembly Aet v5.0 features greater sequence contiguity and improved annotation.</title>
        <authorList>
            <person name="Wang L."/>
            <person name="Zhu T."/>
            <person name="Rodriguez J.C."/>
            <person name="Deal K.R."/>
            <person name="Dubcovsky J."/>
            <person name="McGuire P.E."/>
            <person name="Lux T."/>
            <person name="Spannagl M."/>
            <person name="Mayer K.F.X."/>
            <person name="Baldrich P."/>
            <person name="Meyers B.C."/>
            <person name="Huo N."/>
            <person name="Gu Y.Q."/>
            <person name="Zhou H."/>
            <person name="Devos K.M."/>
            <person name="Bennetzen J.L."/>
            <person name="Unver T."/>
            <person name="Budak H."/>
            <person name="Gulick P.J."/>
            <person name="Galiba G."/>
            <person name="Kalapos B."/>
            <person name="Nelson D.R."/>
            <person name="Li P."/>
            <person name="You F.M."/>
            <person name="Luo M.C."/>
            <person name="Dvorak J."/>
        </authorList>
    </citation>
    <scope>NUCLEOTIDE SEQUENCE [LARGE SCALE GENOMIC DNA]</scope>
    <source>
        <strain evidence="2">cv. AL8/78</strain>
    </source>
</reference>
<accession>A0A453GVP6</accession>